<dbReference type="Gene3D" id="2.30.29.30">
    <property type="entry name" value="Pleckstrin-homology domain (PH domain)/Phosphotyrosine-binding domain (PTB)"/>
    <property type="match status" value="1"/>
</dbReference>
<keyword evidence="5" id="KW-0597">Phosphoprotein</keyword>
<feature type="region of interest" description="Disordered" evidence="12">
    <location>
        <begin position="1"/>
        <end position="247"/>
    </location>
</feature>
<dbReference type="FunFam" id="2.30.29.30:FF:000106">
    <property type="entry name" value="ran-binding protein 3 isoform X2"/>
    <property type="match status" value="1"/>
</dbReference>
<feature type="compositionally biased region" description="Polar residues" evidence="12">
    <location>
        <begin position="169"/>
        <end position="192"/>
    </location>
</feature>
<feature type="domain" description="RanBD1" evidence="13">
    <location>
        <begin position="265"/>
        <end position="344"/>
    </location>
</feature>
<dbReference type="Proteomes" id="UP000314294">
    <property type="component" value="Unassembled WGS sequence"/>
</dbReference>
<evidence type="ECO:0000313" key="15">
    <source>
        <dbReference type="Proteomes" id="UP000314294"/>
    </source>
</evidence>
<comment type="function">
    <text evidence="9">Acts as a cofactor for XPO1/CRM1-mediated nuclear export, perhaps as export complex scaffolding protein. Bound to XPO1/CRM1, stabilizes the XPO1/CRM1-cargo interaction. In the absence of Ran-bound GTP prevents binding of XPO1/CRM1 to the nuclear pore complex. Binds to CHC1/RCC1 and increases the guanine nucleotide exchange activity of CHC1/RCC1. Recruits XPO1/CRM1 to CHC1/RCC1 in a Ran-dependent manner. Negative regulator of TGF-beta signaling through interaction with the R-SMAD proteins, SMAD2 and SMAD3, and mediating their nuclear export.</text>
</comment>
<dbReference type="PANTHER" id="PTHR23138">
    <property type="entry name" value="RAN BINDING PROTEIN"/>
    <property type="match status" value="1"/>
</dbReference>
<name>A0A4Z2JDV7_9TELE</name>
<feature type="compositionally biased region" description="Basic and acidic residues" evidence="12">
    <location>
        <begin position="1"/>
        <end position="10"/>
    </location>
</feature>
<evidence type="ECO:0000256" key="9">
    <source>
        <dbReference type="ARBA" id="ARBA00058720"/>
    </source>
</evidence>
<evidence type="ECO:0000256" key="2">
    <source>
        <dbReference type="ARBA" id="ARBA00004496"/>
    </source>
</evidence>
<evidence type="ECO:0000256" key="5">
    <source>
        <dbReference type="ARBA" id="ARBA00022553"/>
    </source>
</evidence>
<keyword evidence="7" id="KW-0007">Acetylation</keyword>
<keyword evidence="3" id="KW-0813">Transport</keyword>
<comment type="subcellular location">
    <subcellularLocation>
        <location evidence="2">Cytoplasm</location>
    </subcellularLocation>
    <subcellularLocation>
        <location evidence="1">Nucleus</location>
    </subcellularLocation>
</comment>
<evidence type="ECO:0000256" key="1">
    <source>
        <dbReference type="ARBA" id="ARBA00004123"/>
    </source>
</evidence>
<evidence type="ECO:0000256" key="6">
    <source>
        <dbReference type="ARBA" id="ARBA00022927"/>
    </source>
</evidence>
<evidence type="ECO:0000256" key="11">
    <source>
        <dbReference type="ARBA" id="ARBA00072605"/>
    </source>
</evidence>
<dbReference type="CDD" id="cd13180">
    <property type="entry name" value="RanBD_RanBP3"/>
    <property type="match status" value="1"/>
</dbReference>
<evidence type="ECO:0000256" key="12">
    <source>
        <dbReference type="SAM" id="MobiDB-lite"/>
    </source>
</evidence>
<protein>
    <recommendedName>
        <fullName evidence="11">Ran-binding protein 3</fullName>
    </recommendedName>
</protein>
<dbReference type="InterPro" id="IPR011993">
    <property type="entry name" value="PH-like_dom_sf"/>
</dbReference>
<evidence type="ECO:0000259" key="13">
    <source>
        <dbReference type="PROSITE" id="PS50196"/>
    </source>
</evidence>
<dbReference type="SUPFAM" id="SSF50729">
    <property type="entry name" value="PH domain-like"/>
    <property type="match status" value="1"/>
</dbReference>
<feature type="compositionally biased region" description="Basic and acidic residues" evidence="12">
    <location>
        <begin position="111"/>
        <end position="136"/>
    </location>
</feature>
<organism evidence="14 15">
    <name type="scientific">Liparis tanakae</name>
    <name type="common">Tanaka's snailfish</name>
    <dbReference type="NCBI Taxonomy" id="230148"/>
    <lineage>
        <taxon>Eukaryota</taxon>
        <taxon>Metazoa</taxon>
        <taxon>Chordata</taxon>
        <taxon>Craniata</taxon>
        <taxon>Vertebrata</taxon>
        <taxon>Euteleostomi</taxon>
        <taxon>Actinopterygii</taxon>
        <taxon>Neopterygii</taxon>
        <taxon>Teleostei</taxon>
        <taxon>Neoteleostei</taxon>
        <taxon>Acanthomorphata</taxon>
        <taxon>Eupercaria</taxon>
        <taxon>Perciformes</taxon>
        <taxon>Cottioidei</taxon>
        <taxon>Cottales</taxon>
        <taxon>Liparidae</taxon>
        <taxon>Liparis</taxon>
    </lineage>
</organism>
<evidence type="ECO:0000256" key="8">
    <source>
        <dbReference type="ARBA" id="ARBA00023242"/>
    </source>
</evidence>
<dbReference type="PANTHER" id="PTHR23138:SF142">
    <property type="entry name" value="RAN-BINDING PROTEIN 3B-RELATED"/>
    <property type="match status" value="1"/>
</dbReference>
<dbReference type="PROSITE" id="PS50196">
    <property type="entry name" value="RANBD1"/>
    <property type="match status" value="1"/>
</dbReference>
<reference evidence="14 15" key="1">
    <citation type="submission" date="2019-03" db="EMBL/GenBank/DDBJ databases">
        <title>First draft genome of Liparis tanakae, snailfish: a comprehensive survey of snailfish specific genes.</title>
        <authorList>
            <person name="Kim W."/>
            <person name="Song I."/>
            <person name="Jeong J.-H."/>
            <person name="Kim D."/>
            <person name="Kim S."/>
            <person name="Ryu S."/>
            <person name="Song J.Y."/>
            <person name="Lee S.K."/>
        </authorList>
    </citation>
    <scope>NUCLEOTIDE SEQUENCE [LARGE SCALE GENOMIC DNA]</scope>
    <source>
        <tissue evidence="14">Muscle</tissue>
    </source>
</reference>
<dbReference type="InterPro" id="IPR000156">
    <property type="entry name" value="Ran_bind_dom"/>
</dbReference>
<evidence type="ECO:0000256" key="10">
    <source>
        <dbReference type="ARBA" id="ARBA00065474"/>
    </source>
</evidence>
<dbReference type="GO" id="GO:0006611">
    <property type="term" value="P:protein export from nucleus"/>
    <property type="evidence" value="ECO:0007669"/>
    <property type="project" value="TreeGrafter"/>
</dbReference>
<feature type="compositionally biased region" description="Basic and acidic residues" evidence="12">
    <location>
        <begin position="147"/>
        <end position="166"/>
    </location>
</feature>
<keyword evidence="6" id="KW-0653">Protein transport</keyword>
<evidence type="ECO:0000256" key="3">
    <source>
        <dbReference type="ARBA" id="ARBA00022448"/>
    </source>
</evidence>
<dbReference type="AlphaFoldDB" id="A0A4Z2JDV7"/>
<accession>A0A4Z2JDV7</accession>
<dbReference type="GO" id="GO:0005634">
    <property type="term" value="C:nucleus"/>
    <property type="evidence" value="ECO:0007669"/>
    <property type="project" value="UniProtKB-SubCell"/>
</dbReference>
<dbReference type="InterPro" id="IPR045255">
    <property type="entry name" value="RanBP1-like"/>
</dbReference>
<evidence type="ECO:0000256" key="7">
    <source>
        <dbReference type="ARBA" id="ARBA00022990"/>
    </source>
</evidence>
<feature type="compositionally biased region" description="Polar residues" evidence="12">
    <location>
        <begin position="45"/>
        <end position="59"/>
    </location>
</feature>
<sequence length="436" mass="47181">MADLANEDKPAIAPPVFVFQKDKAQKRSAEGSSAEDGEVPKNNVFMPSSFCQSPTGNSDSEPEEKPVGFRLKPPTLIHGQAPSSDSSCGTNGVKKSSDEATLPQSLFLNNTEHRSQKHENEEDGASGKDEREKETDVAISFVFGQNIKERAKLEENSKEGKSKDGLDSEGTNYFLQYISTPSSKNDTNSTDTGAKFVFGQNMSERVLSPPKGESSNEETKEVSAPPASEPSSQEATPEKVNSVSESLEESAAAYTKATAKKCVLEKVDVKTGEESESNVLQTQCKLYVFEKTAQSWIERGRGLLRLNDMASTEDGTLQSRLVMRTQGSLRLILNTKLWAKMQVDKASEKSVRITAMDTEDQGVKVFLISGSSKDVGQLAAALHHRILALKSRADQEPDTPTTTIPDAEVPQSNEDDSDEEDNASASASASTPATSQ</sequence>
<keyword evidence="4" id="KW-0963">Cytoplasm</keyword>
<feature type="compositionally biased region" description="Polar residues" evidence="12">
    <location>
        <begin position="81"/>
        <end position="94"/>
    </location>
</feature>
<dbReference type="GO" id="GO:0005737">
    <property type="term" value="C:cytoplasm"/>
    <property type="evidence" value="ECO:0007669"/>
    <property type="project" value="UniProtKB-SubCell"/>
</dbReference>
<keyword evidence="8" id="KW-0539">Nucleus</keyword>
<proteinExistence type="predicted"/>
<comment type="caution">
    <text evidence="14">The sequence shown here is derived from an EMBL/GenBank/DDBJ whole genome shotgun (WGS) entry which is preliminary data.</text>
</comment>
<evidence type="ECO:0000313" key="14">
    <source>
        <dbReference type="EMBL" id="TNN88360.1"/>
    </source>
</evidence>
<feature type="compositionally biased region" description="Low complexity" evidence="12">
    <location>
        <begin position="222"/>
        <end position="235"/>
    </location>
</feature>
<feature type="compositionally biased region" description="Basic and acidic residues" evidence="12">
    <location>
        <begin position="20"/>
        <end position="29"/>
    </location>
</feature>
<dbReference type="Pfam" id="PF00638">
    <property type="entry name" value="Ran_BP1"/>
    <property type="match status" value="1"/>
</dbReference>
<dbReference type="EMBL" id="SRLO01000005">
    <property type="protein sequence ID" value="TNN88360.1"/>
    <property type="molecule type" value="Genomic_DNA"/>
</dbReference>
<feature type="region of interest" description="Disordered" evidence="12">
    <location>
        <begin position="391"/>
        <end position="436"/>
    </location>
</feature>
<feature type="compositionally biased region" description="Acidic residues" evidence="12">
    <location>
        <begin position="413"/>
        <end position="422"/>
    </location>
</feature>
<dbReference type="SMART" id="SM00160">
    <property type="entry name" value="RanBD"/>
    <property type="match status" value="1"/>
</dbReference>
<dbReference type="OrthoDB" id="185618at2759"/>
<comment type="subunit">
    <text evidence="10">Interacts with CHC1 in a Ran-stimulated manner. Interacts with XPO1. Interacts (via its C-terminal R domain) with SMAD2 (dephosphorylated form via its MH1 and MH2 domains); the interaction results in the nuclear export of SMAD2 and termination of the TGF-beta signaling. Interacts (via its C-terminal R domain) with SMAD3 (dephosphorylated form via its MH1 domain); the interaction results in the nuclear export of SMAD3 and termination of the TGF-beta signaling.</text>
</comment>
<keyword evidence="15" id="KW-1185">Reference proteome</keyword>
<gene>
    <name evidence="14" type="primary">RANBP3</name>
    <name evidence="14" type="ORF">EYF80_001142</name>
</gene>
<evidence type="ECO:0000256" key="4">
    <source>
        <dbReference type="ARBA" id="ARBA00022490"/>
    </source>
</evidence>